<keyword evidence="1 2" id="KW-0175">Coiled coil</keyword>
<evidence type="ECO:0000313" key="4">
    <source>
        <dbReference type="Proteomes" id="UP001058120"/>
    </source>
</evidence>
<accession>A0ABY5Y3C4</accession>
<keyword evidence="3" id="KW-0131">Cell cycle</keyword>
<keyword evidence="4" id="KW-1185">Reference proteome</keyword>
<keyword evidence="3" id="KW-0132">Cell division</keyword>
<sequence length="76" mass="8935">MELLELLEKRVDALLAEIERLRTENSVLQEQLSSYEQKLEESSQYIGTLKSEQQNVQLVKERLEVLMQKIETVLTE</sequence>
<feature type="coiled-coil region" evidence="2">
    <location>
        <begin position="4"/>
        <end position="69"/>
    </location>
</feature>
<organism evidence="3 4">
    <name type="scientific">Taurinivorans muris</name>
    <dbReference type="NCBI Taxonomy" id="2787751"/>
    <lineage>
        <taxon>Bacteria</taxon>
        <taxon>Pseudomonadati</taxon>
        <taxon>Thermodesulfobacteriota</taxon>
        <taxon>Desulfovibrionia</taxon>
        <taxon>Desulfovibrionales</taxon>
        <taxon>Desulfovibrionaceae</taxon>
        <taxon>Taurinivorans</taxon>
    </lineage>
</organism>
<evidence type="ECO:0000256" key="2">
    <source>
        <dbReference type="SAM" id="Coils"/>
    </source>
</evidence>
<dbReference type="Pfam" id="PF06005">
    <property type="entry name" value="ZapB"/>
    <property type="match status" value="1"/>
</dbReference>
<dbReference type="GO" id="GO:0051301">
    <property type="term" value="P:cell division"/>
    <property type="evidence" value="ECO:0007669"/>
    <property type="project" value="UniProtKB-KW"/>
</dbReference>
<name>A0ABY5Y3C4_9BACT</name>
<proteinExistence type="predicted"/>
<evidence type="ECO:0000313" key="3">
    <source>
        <dbReference type="EMBL" id="UWX06566.1"/>
    </source>
</evidence>
<dbReference type="RefSeq" id="WP_334316178.1">
    <property type="nucleotide sequence ID" value="NZ_CP065938.1"/>
</dbReference>
<dbReference type="EMBL" id="CP065938">
    <property type="protein sequence ID" value="UWX06566.1"/>
    <property type="molecule type" value="Genomic_DNA"/>
</dbReference>
<reference evidence="3" key="1">
    <citation type="submission" date="2020-12" db="EMBL/GenBank/DDBJ databases">
        <title>Taurinivorans muris gen. nov., sp. nov., fundamental and realized metabolic niche of a ubiquitous sulfidogenic bacterium in the murine intestine.</title>
        <authorList>
            <person name="Ye H."/>
            <person name="Hanson B.T."/>
            <person name="Loy A."/>
        </authorList>
    </citation>
    <scope>NUCLEOTIDE SEQUENCE</scope>
    <source>
        <strain evidence="3">LT0009</strain>
    </source>
</reference>
<protein>
    <submittedName>
        <fullName evidence="3">Cell division protein ZapB</fullName>
    </submittedName>
</protein>
<dbReference type="Proteomes" id="UP001058120">
    <property type="component" value="Chromosome"/>
</dbReference>
<dbReference type="Gene3D" id="1.20.5.340">
    <property type="match status" value="1"/>
</dbReference>
<evidence type="ECO:0000256" key="1">
    <source>
        <dbReference type="ARBA" id="ARBA00023054"/>
    </source>
</evidence>
<gene>
    <name evidence="3" type="primary">zapB</name>
    <name evidence="3" type="ORF">JBF11_04475</name>
</gene>
<dbReference type="InterPro" id="IPR009252">
    <property type="entry name" value="Cell_div_ZapB"/>
</dbReference>